<evidence type="ECO:0000313" key="2">
    <source>
        <dbReference type="Proteomes" id="UP000007015"/>
    </source>
</evidence>
<dbReference type="HOGENOM" id="CLU_2076973_0_0_1"/>
<dbReference type="Gramene" id="BGIOSGA034392-TA">
    <property type="protein sequence ID" value="BGIOSGA034392-PA"/>
    <property type="gene ID" value="BGIOSGA034392"/>
</dbReference>
<dbReference type="Proteomes" id="UP000007015">
    <property type="component" value="Chromosome 11"/>
</dbReference>
<proteinExistence type="predicted"/>
<gene>
    <name evidence="1" type="ORF">OsI_35341</name>
</gene>
<protein>
    <submittedName>
        <fullName evidence="1">Uncharacterized protein</fullName>
    </submittedName>
</protein>
<organism evidence="1 2">
    <name type="scientific">Oryza sativa subsp. indica</name>
    <name type="common">Rice</name>
    <dbReference type="NCBI Taxonomy" id="39946"/>
    <lineage>
        <taxon>Eukaryota</taxon>
        <taxon>Viridiplantae</taxon>
        <taxon>Streptophyta</taxon>
        <taxon>Embryophyta</taxon>
        <taxon>Tracheophyta</taxon>
        <taxon>Spermatophyta</taxon>
        <taxon>Magnoliopsida</taxon>
        <taxon>Liliopsida</taxon>
        <taxon>Poales</taxon>
        <taxon>Poaceae</taxon>
        <taxon>BOP clade</taxon>
        <taxon>Oryzoideae</taxon>
        <taxon>Oryzeae</taxon>
        <taxon>Oryzinae</taxon>
        <taxon>Oryza</taxon>
        <taxon>Oryza sativa</taxon>
    </lineage>
</organism>
<name>B8BJF1_ORYSI</name>
<sequence length="118" mass="13040">MALIKKIRKASKGVTGPKFVIIDEKTFGSEMVSVIRFESEMGLQKLSSVQIENGKRSSFWLDRWSAEGILAERFQPLFSHALDQSATVAQVCSGAFSEQFAPRLSSAAQAQVDELLMI</sequence>
<keyword evidence="2" id="KW-1185">Reference proteome</keyword>
<dbReference type="EMBL" id="CM000136">
    <property type="protein sequence ID" value="EEC67787.1"/>
    <property type="molecule type" value="Genomic_DNA"/>
</dbReference>
<accession>B8BJF1</accession>
<reference evidence="1 2" key="1">
    <citation type="journal article" date="2005" name="PLoS Biol.">
        <title>The genomes of Oryza sativa: a history of duplications.</title>
        <authorList>
            <person name="Yu J."/>
            <person name="Wang J."/>
            <person name="Lin W."/>
            <person name="Li S."/>
            <person name="Li H."/>
            <person name="Zhou J."/>
            <person name="Ni P."/>
            <person name="Dong W."/>
            <person name="Hu S."/>
            <person name="Zeng C."/>
            <person name="Zhang J."/>
            <person name="Zhang Y."/>
            <person name="Li R."/>
            <person name="Xu Z."/>
            <person name="Li S."/>
            <person name="Li X."/>
            <person name="Zheng H."/>
            <person name="Cong L."/>
            <person name="Lin L."/>
            <person name="Yin J."/>
            <person name="Geng J."/>
            <person name="Li G."/>
            <person name="Shi J."/>
            <person name="Liu J."/>
            <person name="Lv H."/>
            <person name="Li J."/>
            <person name="Wang J."/>
            <person name="Deng Y."/>
            <person name="Ran L."/>
            <person name="Shi X."/>
            <person name="Wang X."/>
            <person name="Wu Q."/>
            <person name="Li C."/>
            <person name="Ren X."/>
            <person name="Wang J."/>
            <person name="Wang X."/>
            <person name="Li D."/>
            <person name="Liu D."/>
            <person name="Zhang X."/>
            <person name="Ji Z."/>
            <person name="Zhao W."/>
            <person name="Sun Y."/>
            <person name="Zhang Z."/>
            <person name="Bao J."/>
            <person name="Han Y."/>
            <person name="Dong L."/>
            <person name="Ji J."/>
            <person name="Chen P."/>
            <person name="Wu S."/>
            <person name="Liu J."/>
            <person name="Xiao Y."/>
            <person name="Bu D."/>
            <person name="Tan J."/>
            <person name="Yang L."/>
            <person name="Ye C."/>
            <person name="Zhang J."/>
            <person name="Xu J."/>
            <person name="Zhou Y."/>
            <person name="Yu Y."/>
            <person name="Zhang B."/>
            <person name="Zhuang S."/>
            <person name="Wei H."/>
            <person name="Liu B."/>
            <person name="Lei M."/>
            <person name="Yu H."/>
            <person name="Li Y."/>
            <person name="Xu H."/>
            <person name="Wei S."/>
            <person name="He X."/>
            <person name="Fang L."/>
            <person name="Zhang Z."/>
            <person name="Zhang Y."/>
            <person name="Huang X."/>
            <person name="Su Z."/>
            <person name="Tong W."/>
            <person name="Li J."/>
            <person name="Tong Z."/>
            <person name="Li S."/>
            <person name="Ye J."/>
            <person name="Wang L."/>
            <person name="Fang L."/>
            <person name="Lei T."/>
            <person name="Chen C."/>
            <person name="Chen H."/>
            <person name="Xu Z."/>
            <person name="Li H."/>
            <person name="Huang H."/>
            <person name="Zhang F."/>
            <person name="Xu H."/>
            <person name="Li N."/>
            <person name="Zhao C."/>
            <person name="Li S."/>
            <person name="Dong L."/>
            <person name="Huang Y."/>
            <person name="Li L."/>
            <person name="Xi Y."/>
            <person name="Qi Q."/>
            <person name="Li W."/>
            <person name="Zhang B."/>
            <person name="Hu W."/>
            <person name="Zhang Y."/>
            <person name="Tian X."/>
            <person name="Jiao Y."/>
            <person name="Liang X."/>
            <person name="Jin J."/>
            <person name="Gao L."/>
            <person name="Zheng W."/>
            <person name="Hao B."/>
            <person name="Liu S."/>
            <person name="Wang W."/>
            <person name="Yuan L."/>
            <person name="Cao M."/>
            <person name="McDermott J."/>
            <person name="Samudrala R."/>
            <person name="Wang J."/>
            <person name="Wong G.K."/>
            <person name="Yang H."/>
        </authorList>
    </citation>
    <scope>NUCLEOTIDE SEQUENCE [LARGE SCALE GENOMIC DNA]</scope>
    <source>
        <strain evidence="2">cv. 93-11</strain>
    </source>
</reference>
<evidence type="ECO:0000313" key="1">
    <source>
        <dbReference type="EMBL" id="EEC67787.1"/>
    </source>
</evidence>
<dbReference type="AlphaFoldDB" id="B8BJF1"/>